<sequence length="750" mass="84102">MAQICTRPARQAAAATTTESVAPVSALNKTQDQHVSTGSNTQTIPKPLALRQSQTLRQKQSLAFAQIMLHASLIEWHKFGTLFYLRYALTLVKLEFLPLSCFGERDLLNLKNPNSNISYSDFVDGCSNPVVEPSKRGQPLKIILRDRNEYGIFDALERNVLEAIQLTVFVDKQNPSHVLESYTFSFNYTEGVQALKRGLEAVSLETTVHSTEVKTFRTAKQGLEMIIRRLITLSTFLPILPNKRFLEIHLFYTDNCPRQYEPQGFKPTAHSDILYPRDDVWKKETQSCGVMDSGCHRVGLKVTSLKCSHEDDNDEAVGRQIPPTLEYSERAERGNECKNRRKHVKMLSLKTCYKKWPLEIPTPDSELIPTQVDCYLNSNPLKAGSGAKPCLSQKQTSRIKGRVNLSQLTQDATGQGLRAGSGKVDCQCGWHEPEPDMLECDFCHTRQHLTCYGFLHPNDEKISATHACYKCLLGSDESKVFRQIETLVLLRQALKIIIEDGYPLRIRDFAQSLHCSGNEVVQITDLLRKNGFLQATPGSKSRGFAEKGLPKFRVPDSEETRQRLRNEIFNPLAKISHHYIIPSTPDAQNKISAVESSMQHVSAYSGRKESNNTDLRHTKPVNTHTVPNSEPIVISEDEDDGINPSPTTPSMNSQATSKGQRGDRVERDNTATTSPPSSPPHSQFPLAPGAQEELRRGLRNGGERSHPPVYANTQFEHVVEPAKEQPFKRRKLSNVAYPIDIGDSTGEESC</sequence>
<dbReference type="STRING" id="554155.C5FL88"/>
<dbReference type="eggNOG" id="KOG4652">
    <property type="taxonomic scope" value="Eukaryota"/>
</dbReference>
<dbReference type="InterPro" id="IPR051294">
    <property type="entry name" value="HORMA_MeioticProgression"/>
</dbReference>
<name>C5FL88_ARTOC</name>
<dbReference type="InterPro" id="IPR013083">
    <property type="entry name" value="Znf_RING/FYVE/PHD"/>
</dbReference>
<dbReference type="VEuPathDB" id="FungiDB:MCYG_03279"/>
<keyword evidence="9" id="KW-1185">Reference proteome</keyword>
<keyword evidence="4" id="KW-0539">Nucleus</keyword>
<dbReference type="PANTHER" id="PTHR48225">
    <property type="entry name" value="HORMA DOMAIN-CONTAINING PROTEIN 1"/>
    <property type="match status" value="1"/>
</dbReference>
<protein>
    <recommendedName>
        <fullName evidence="7">HORMA domain-containing protein</fullName>
    </recommendedName>
</protein>
<feature type="domain" description="HORMA" evidence="7">
    <location>
        <begin position="73"/>
        <end position="302"/>
    </location>
</feature>
<organism evidence="8 9">
    <name type="scientific">Arthroderma otae (strain ATCC MYA-4605 / CBS 113480)</name>
    <name type="common">Microsporum canis</name>
    <dbReference type="NCBI Taxonomy" id="554155"/>
    <lineage>
        <taxon>Eukaryota</taxon>
        <taxon>Fungi</taxon>
        <taxon>Dikarya</taxon>
        <taxon>Ascomycota</taxon>
        <taxon>Pezizomycotina</taxon>
        <taxon>Eurotiomycetes</taxon>
        <taxon>Eurotiomycetidae</taxon>
        <taxon>Onygenales</taxon>
        <taxon>Arthrodermataceae</taxon>
        <taxon>Microsporum</taxon>
    </lineage>
</organism>
<feature type="region of interest" description="Disordered" evidence="6">
    <location>
        <begin position="590"/>
        <end position="715"/>
    </location>
</feature>
<evidence type="ECO:0000256" key="4">
    <source>
        <dbReference type="ARBA" id="ARBA00023242"/>
    </source>
</evidence>
<feature type="compositionally biased region" description="Basic and acidic residues" evidence="6">
    <location>
        <begin position="692"/>
        <end position="706"/>
    </location>
</feature>
<proteinExistence type="predicted"/>
<dbReference type="Gene3D" id="3.30.40.10">
    <property type="entry name" value="Zinc/RING finger domain, C3HC4 (zinc finger)"/>
    <property type="match status" value="1"/>
</dbReference>
<feature type="compositionally biased region" description="Polar residues" evidence="6">
    <location>
        <begin position="590"/>
        <end position="602"/>
    </location>
</feature>
<dbReference type="GO" id="GO:0005694">
    <property type="term" value="C:chromosome"/>
    <property type="evidence" value="ECO:0007669"/>
    <property type="project" value="UniProtKB-SubCell"/>
</dbReference>
<dbReference type="PROSITE" id="PS50815">
    <property type="entry name" value="HORMA"/>
    <property type="match status" value="1"/>
</dbReference>
<dbReference type="HOGENOM" id="CLU_019753_0_0_1"/>
<evidence type="ECO:0000313" key="8">
    <source>
        <dbReference type="EMBL" id="EEQ30460.1"/>
    </source>
</evidence>
<dbReference type="InterPro" id="IPR011011">
    <property type="entry name" value="Znf_FYVE_PHD"/>
</dbReference>
<comment type="subcellular location">
    <subcellularLocation>
        <location evidence="2">Chromosome</location>
    </subcellularLocation>
    <subcellularLocation>
        <location evidence="1">Nucleus</location>
    </subcellularLocation>
</comment>
<evidence type="ECO:0000313" key="9">
    <source>
        <dbReference type="Proteomes" id="UP000002035"/>
    </source>
</evidence>
<dbReference type="AlphaFoldDB" id="C5FL88"/>
<dbReference type="PANTHER" id="PTHR48225:SF7">
    <property type="entry name" value="MEIOSIS-SPECIFIC PROTEIN HOP1"/>
    <property type="match status" value="1"/>
</dbReference>
<feature type="compositionally biased region" description="Basic and acidic residues" evidence="6">
    <location>
        <begin position="606"/>
        <end position="617"/>
    </location>
</feature>
<dbReference type="SUPFAM" id="SSF57903">
    <property type="entry name" value="FYVE/PHD zinc finger"/>
    <property type="match status" value="1"/>
</dbReference>
<evidence type="ECO:0000256" key="1">
    <source>
        <dbReference type="ARBA" id="ARBA00004123"/>
    </source>
</evidence>
<dbReference type="GO" id="GO:0051598">
    <property type="term" value="P:meiotic recombination checkpoint signaling"/>
    <property type="evidence" value="ECO:0007669"/>
    <property type="project" value="TreeGrafter"/>
</dbReference>
<evidence type="ECO:0000256" key="2">
    <source>
        <dbReference type="ARBA" id="ARBA00004286"/>
    </source>
</evidence>
<dbReference type="OMA" id="HACYQCL"/>
<dbReference type="SUPFAM" id="SSF56019">
    <property type="entry name" value="The spindle assembly checkpoint protein mad2"/>
    <property type="match status" value="1"/>
</dbReference>
<evidence type="ECO:0000256" key="6">
    <source>
        <dbReference type="SAM" id="MobiDB-lite"/>
    </source>
</evidence>
<evidence type="ECO:0000259" key="7">
    <source>
        <dbReference type="PROSITE" id="PS50815"/>
    </source>
</evidence>
<dbReference type="GO" id="GO:0007130">
    <property type="term" value="P:synaptonemal complex assembly"/>
    <property type="evidence" value="ECO:0007669"/>
    <property type="project" value="TreeGrafter"/>
</dbReference>
<accession>C5FL88</accession>
<feature type="region of interest" description="Disordered" evidence="6">
    <location>
        <begin position="538"/>
        <end position="560"/>
    </location>
</feature>
<dbReference type="EMBL" id="DS995703">
    <property type="protein sequence ID" value="EEQ30460.1"/>
    <property type="molecule type" value="Genomic_DNA"/>
</dbReference>
<feature type="compositionally biased region" description="Basic and acidic residues" evidence="6">
    <location>
        <begin position="660"/>
        <end position="669"/>
    </location>
</feature>
<reference evidence="9" key="1">
    <citation type="journal article" date="2012" name="MBio">
        <title>Comparative genome analysis of Trichophyton rubrum and related dermatophytes reveals candidate genes involved in infection.</title>
        <authorList>
            <person name="Martinez D.A."/>
            <person name="Oliver B.G."/>
            <person name="Graeser Y."/>
            <person name="Goldberg J.M."/>
            <person name="Li W."/>
            <person name="Martinez-Rossi N.M."/>
            <person name="Monod M."/>
            <person name="Shelest E."/>
            <person name="Barton R.C."/>
            <person name="Birch E."/>
            <person name="Brakhage A.A."/>
            <person name="Chen Z."/>
            <person name="Gurr S.J."/>
            <person name="Heiman D."/>
            <person name="Heitman J."/>
            <person name="Kosti I."/>
            <person name="Rossi A."/>
            <person name="Saif S."/>
            <person name="Samalova M."/>
            <person name="Saunders C.W."/>
            <person name="Shea T."/>
            <person name="Summerbell R.C."/>
            <person name="Xu J."/>
            <person name="Young S."/>
            <person name="Zeng Q."/>
            <person name="Birren B.W."/>
            <person name="Cuomo C.A."/>
            <person name="White T.C."/>
        </authorList>
    </citation>
    <scope>NUCLEOTIDE SEQUENCE [LARGE SCALE GENOMIC DNA]</scope>
    <source>
        <strain evidence="9">ATCC MYA-4605 / CBS 113480</strain>
    </source>
</reference>
<keyword evidence="5" id="KW-0469">Meiosis</keyword>
<dbReference type="InterPro" id="IPR036570">
    <property type="entry name" value="HORMA_dom_sf"/>
</dbReference>
<keyword evidence="3" id="KW-0158">Chromosome</keyword>
<evidence type="ECO:0000256" key="5">
    <source>
        <dbReference type="ARBA" id="ARBA00023254"/>
    </source>
</evidence>
<dbReference type="GO" id="GO:0005634">
    <property type="term" value="C:nucleus"/>
    <property type="evidence" value="ECO:0007669"/>
    <property type="project" value="UniProtKB-SubCell"/>
</dbReference>
<feature type="compositionally biased region" description="Polar residues" evidence="6">
    <location>
        <begin position="644"/>
        <end position="659"/>
    </location>
</feature>
<dbReference type="InterPro" id="IPR003511">
    <property type="entry name" value="HORMA_dom"/>
</dbReference>
<dbReference type="Proteomes" id="UP000002035">
    <property type="component" value="Unassembled WGS sequence"/>
</dbReference>
<dbReference type="GeneID" id="9230535"/>
<gene>
    <name evidence="8" type="ORF">MCYG_03279</name>
</gene>
<dbReference type="OrthoDB" id="1928087at2759"/>
<dbReference type="Pfam" id="PF02301">
    <property type="entry name" value="HORMA"/>
    <property type="match status" value="1"/>
</dbReference>
<feature type="compositionally biased region" description="Basic and acidic residues" evidence="6">
    <location>
        <begin position="543"/>
        <end position="560"/>
    </location>
</feature>
<dbReference type="Gene3D" id="3.30.900.10">
    <property type="entry name" value="HORMA domain"/>
    <property type="match status" value="1"/>
</dbReference>
<dbReference type="RefSeq" id="XP_002847773.1">
    <property type="nucleotide sequence ID" value="XM_002847727.1"/>
</dbReference>
<evidence type="ECO:0000256" key="3">
    <source>
        <dbReference type="ARBA" id="ARBA00022454"/>
    </source>
</evidence>